<dbReference type="RefSeq" id="WP_338610116.1">
    <property type="nucleotide sequence ID" value="NZ_CP095328.1"/>
</dbReference>
<evidence type="ECO:0000256" key="2">
    <source>
        <dbReference type="ARBA" id="ARBA00022630"/>
    </source>
</evidence>
<proteinExistence type="inferred from homology"/>
<dbReference type="CDD" id="cd02146">
    <property type="entry name" value="NfsA-like"/>
    <property type="match status" value="1"/>
</dbReference>
<dbReference type="AlphaFoldDB" id="A0AAU6T479"/>
<dbReference type="GO" id="GO:0016491">
    <property type="term" value="F:oxidoreductase activity"/>
    <property type="evidence" value="ECO:0007669"/>
    <property type="project" value="UniProtKB-UniRule"/>
</dbReference>
<dbReference type="NCBIfam" id="NF008033">
    <property type="entry name" value="PRK10765.1"/>
    <property type="match status" value="1"/>
</dbReference>
<dbReference type="EMBL" id="CP095328">
    <property type="protein sequence ID" value="XAG39738.1"/>
    <property type="molecule type" value="Genomic_DNA"/>
</dbReference>
<evidence type="ECO:0000256" key="4">
    <source>
        <dbReference type="ARBA" id="ARBA00023002"/>
    </source>
</evidence>
<evidence type="ECO:0000259" key="6">
    <source>
        <dbReference type="Pfam" id="PF00881"/>
    </source>
</evidence>
<evidence type="ECO:0000256" key="5">
    <source>
        <dbReference type="PIRNR" id="PIRNR005426"/>
    </source>
</evidence>
<evidence type="ECO:0000256" key="1">
    <source>
        <dbReference type="ARBA" id="ARBA00008366"/>
    </source>
</evidence>
<sequence length="241" mass="26579">MNPTIDLILSHRSIRQFSAEPIVPEQLDAILAAAQSAASSSFLQVTSIIRVTEPQARARLVELAGNQPYVAQAAEFLVFCADYYRHTQIVPDARTGYAEQLLIGAIDGALMAQNALLAAQSLGLGGVYIGGIRNHPVEVSELLGLPHQVIPLFGLCLGHPAQQPEQKPRLPKALVVHQDRNQQTLDRDLLAQYDEQILAYYQARSSNNKQQTWSSQIRAILGKESRPFMLGFLQSRGFNLK</sequence>
<dbReference type="InterPro" id="IPR016446">
    <property type="entry name" value="Flavin_OxRdtase_Frp"/>
</dbReference>
<name>A0AAU6T479_9GAMM</name>
<comment type="similarity">
    <text evidence="1 5">Belongs to the flavin oxidoreductase frp family.</text>
</comment>
<keyword evidence="5" id="KW-0521">NADP</keyword>
<accession>A0AAU6T479</accession>
<organism evidence="7">
    <name type="scientific">Aeromonas sp. 19NY04SH05-1</name>
    <dbReference type="NCBI Taxonomy" id="2920537"/>
    <lineage>
        <taxon>Bacteria</taxon>
        <taxon>Pseudomonadati</taxon>
        <taxon>Pseudomonadota</taxon>
        <taxon>Gammaproteobacteria</taxon>
        <taxon>Aeromonadales</taxon>
        <taxon>Aeromonadaceae</taxon>
        <taxon>Aeromonas</taxon>
    </lineage>
</organism>
<evidence type="ECO:0000313" key="7">
    <source>
        <dbReference type="EMBL" id="XAG39738.1"/>
    </source>
</evidence>
<dbReference type="InterPro" id="IPR000415">
    <property type="entry name" value="Nitroreductase-like"/>
</dbReference>
<reference evidence="7" key="1">
    <citation type="submission" date="2022-03" db="EMBL/GenBank/DDBJ databases">
        <title>Sea Food Isolates.</title>
        <authorList>
            <person name="Li C."/>
        </authorList>
    </citation>
    <scope>NUCLEOTIDE SEQUENCE</scope>
    <source>
        <strain evidence="7">19NY04SH05-1</strain>
    </source>
</reference>
<dbReference type="Pfam" id="PF00881">
    <property type="entry name" value="Nitroreductase"/>
    <property type="match status" value="1"/>
</dbReference>
<protein>
    <submittedName>
        <fullName evidence="7">Oxygen-insensitive NADPH nitroreductase</fullName>
    </submittedName>
</protein>
<keyword evidence="4 5" id="KW-0560">Oxidoreductase</keyword>
<dbReference type="Gene3D" id="3.40.109.10">
    <property type="entry name" value="NADH Oxidase"/>
    <property type="match status" value="1"/>
</dbReference>
<dbReference type="PANTHER" id="PTHR43425">
    <property type="entry name" value="OXYGEN-INSENSITIVE NADPH NITROREDUCTASE"/>
    <property type="match status" value="1"/>
</dbReference>
<gene>
    <name evidence="7" type="primary">nfsA</name>
    <name evidence="7" type="ORF">MRK42_11940</name>
</gene>
<dbReference type="InterPro" id="IPR029479">
    <property type="entry name" value="Nitroreductase"/>
</dbReference>
<dbReference type="PANTHER" id="PTHR43425:SF2">
    <property type="entry name" value="OXYGEN-INSENSITIVE NADPH NITROREDUCTASE"/>
    <property type="match status" value="1"/>
</dbReference>
<dbReference type="SUPFAM" id="SSF55469">
    <property type="entry name" value="FMN-dependent nitroreductase-like"/>
    <property type="match status" value="1"/>
</dbReference>
<feature type="domain" description="Nitroreductase" evidence="6">
    <location>
        <begin position="8"/>
        <end position="159"/>
    </location>
</feature>
<evidence type="ECO:0000256" key="3">
    <source>
        <dbReference type="ARBA" id="ARBA00022643"/>
    </source>
</evidence>
<dbReference type="PIRSF" id="PIRSF005426">
    <property type="entry name" value="Frp"/>
    <property type="match status" value="1"/>
</dbReference>
<keyword evidence="3 5" id="KW-0288">FMN</keyword>
<keyword evidence="2 5" id="KW-0285">Flavoprotein</keyword>